<evidence type="ECO:0000256" key="3">
    <source>
        <dbReference type="ARBA" id="ARBA00022946"/>
    </source>
</evidence>
<evidence type="ECO:0000256" key="4">
    <source>
        <dbReference type="ARBA" id="ARBA00022980"/>
    </source>
</evidence>
<sequence length="270" mass="29146">MSPLLGLNPLTKRLTLQFPRLVRTGASLTAPSTITKTFIANEPNHSQAKAVERRRVPSRTGLVALKRGMGPWFDEATGVTFPVTILEVNQVEVILNKTKAKEGYSAVQVGYGSKNPNKVSRQLLGHFAKAKVNPKSKVAEFMIKNDEGLLPVGTELKPSHFTPGQYVDLKGVSKGKGFQGVVKRYGMKGQKSSHGTSLTHRHGGSFGANTTPGRVLPGKKMPGHMGNKNVTKQNSLVVDINDEAGYILVKGHVPGPDNSFVKVSDAIKKM</sequence>
<keyword evidence="6 8" id="KW-0687">Ribonucleoprotein</keyword>
<dbReference type="GO" id="GO:0005762">
    <property type="term" value="C:mitochondrial large ribosomal subunit"/>
    <property type="evidence" value="ECO:0007669"/>
    <property type="project" value="TreeGrafter"/>
</dbReference>
<dbReference type="GO" id="GO:0006412">
    <property type="term" value="P:translation"/>
    <property type="evidence" value="ECO:0007669"/>
    <property type="project" value="InterPro"/>
</dbReference>
<dbReference type="Gene3D" id="3.30.160.810">
    <property type="match status" value="1"/>
</dbReference>
<feature type="region of interest" description="Disordered" evidence="9">
    <location>
        <begin position="188"/>
        <end position="213"/>
    </location>
</feature>
<dbReference type="HAMAP" id="MF_01325_B">
    <property type="entry name" value="Ribosomal_uL3_B"/>
    <property type="match status" value="1"/>
</dbReference>
<evidence type="ECO:0000256" key="8">
    <source>
        <dbReference type="RuleBase" id="RU003905"/>
    </source>
</evidence>
<dbReference type="PANTHER" id="PTHR11229">
    <property type="entry name" value="50S RIBOSOMAL PROTEIN L3"/>
    <property type="match status" value="1"/>
</dbReference>
<evidence type="ECO:0000313" key="11">
    <source>
        <dbReference type="Proteomes" id="UP000774326"/>
    </source>
</evidence>
<dbReference type="FunFam" id="2.40.30.10:FF:000004">
    <property type="entry name" value="50S ribosomal protein L3"/>
    <property type="match status" value="1"/>
</dbReference>
<dbReference type="InterPro" id="IPR019927">
    <property type="entry name" value="Ribosomal_uL3_bac/org-type"/>
</dbReference>
<evidence type="ECO:0000256" key="6">
    <source>
        <dbReference type="ARBA" id="ARBA00023274"/>
    </source>
</evidence>
<dbReference type="FunFam" id="3.30.160.810:FF:000001">
    <property type="entry name" value="50S ribosomal protein L3"/>
    <property type="match status" value="1"/>
</dbReference>
<keyword evidence="5" id="KW-0496">Mitochondrion</keyword>
<reference evidence="10" key="2">
    <citation type="submission" date="2021-01" db="EMBL/GenBank/DDBJ databases">
        <authorList>
            <person name="Schikora-Tamarit M.A."/>
        </authorList>
    </citation>
    <scope>NUCLEOTIDE SEQUENCE</scope>
    <source>
        <strain evidence="10">CBS2887</strain>
    </source>
</reference>
<protein>
    <recommendedName>
        <fullName evidence="7">Large ribosomal subunit protein uL3m</fullName>
    </recommendedName>
</protein>
<name>A0A9P8TH04_WICPI</name>
<gene>
    <name evidence="10" type="ORF">WICPIJ_008667</name>
</gene>
<accession>A0A9P8TH04</accession>
<dbReference type="PROSITE" id="PS00474">
    <property type="entry name" value="RIBOSOMAL_L3"/>
    <property type="match status" value="1"/>
</dbReference>
<dbReference type="InterPro" id="IPR000597">
    <property type="entry name" value="Ribosomal_uL3"/>
</dbReference>
<evidence type="ECO:0000256" key="1">
    <source>
        <dbReference type="ARBA" id="ARBA00004173"/>
    </source>
</evidence>
<dbReference type="Gene3D" id="2.40.30.10">
    <property type="entry name" value="Translation factors"/>
    <property type="match status" value="1"/>
</dbReference>
<dbReference type="EMBL" id="JAEUBG010004995">
    <property type="protein sequence ID" value="KAH3679233.1"/>
    <property type="molecule type" value="Genomic_DNA"/>
</dbReference>
<keyword evidence="3" id="KW-0809">Transit peptide</keyword>
<evidence type="ECO:0000313" key="10">
    <source>
        <dbReference type="EMBL" id="KAH3679233.1"/>
    </source>
</evidence>
<keyword evidence="4 8" id="KW-0689">Ribosomal protein</keyword>
<reference evidence="10" key="1">
    <citation type="journal article" date="2021" name="Open Biol.">
        <title>Shared evolutionary footprints suggest mitochondrial oxidative damage underlies multiple complex I losses in fungi.</title>
        <authorList>
            <person name="Schikora-Tamarit M.A."/>
            <person name="Marcet-Houben M."/>
            <person name="Nosek J."/>
            <person name="Gabaldon T."/>
        </authorList>
    </citation>
    <scope>NUCLEOTIDE SEQUENCE</scope>
    <source>
        <strain evidence="10">CBS2887</strain>
    </source>
</reference>
<keyword evidence="11" id="KW-1185">Reference proteome</keyword>
<comment type="subcellular location">
    <subcellularLocation>
        <location evidence="1">Mitochondrion</location>
    </subcellularLocation>
</comment>
<dbReference type="GO" id="GO:0003735">
    <property type="term" value="F:structural constituent of ribosome"/>
    <property type="evidence" value="ECO:0007669"/>
    <property type="project" value="InterPro"/>
</dbReference>
<dbReference type="SUPFAM" id="SSF50447">
    <property type="entry name" value="Translation proteins"/>
    <property type="match status" value="1"/>
</dbReference>
<dbReference type="AlphaFoldDB" id="A0A9P8TH04"/>
<comment type="caution">
    <text evidence="10">The sequence shown here is derived from an EMBL/GenBank/DDBJ whole genome shotgun (WGS) entry which is preliminary data.</text>
</comment>
<evidence type="ECO:0000256" key="9">
    <source>
        <dbReference type="SAM" id="MobiDB-lite"/>
    </source>
</evidence>
<proteinExistence type="inferred from homology"/>
<dbReference type="NCBIfam" id="TIGR03625">
    <property type="entry name" value="L3_bact"/>
    <property type="match status" value="1"/>
</dbReference>
<dbReference type="Proteomes" id="UP000774326">
    <property type="component" value="Unassembled WGS sequence"/>
</dbReference>
<dbReference type="OrthoDB" id="274683at2759"/>
<evidence type="ECO:0000256" key="5">
    <source>
        <dbReference type="ARBA" id="ARBA00023128"/>
    </source>
</evidence>
<comment type="similarity">
    <text evidence="2 8">Belongs to the universal ribosomal protein uL3 family.</text>
</comment>
<dbReference type="InterPro" id="IPR009000">
    <property type="entry name" value="Transl_B-barrel_sf"/>
</dbReference>
<dbReference type="Pfam" id="PF00297">
    <property type="entry name" value="Ribosomal_L3"/>
    <property type="match status" value="1"/>
</dbReference>
<evidence type="ECO:0000256" key="7">
    <source>
        <dbReference type="ARBA" id="ARBA00035209"/>
    </source>
</evidence>
<organism evidence="10 11">
    <name type="scientific">Wickerhamomyces pijperi</name>
    <name type="common">Yeast</name>
    <name type="synonym">Pichia pijperi</name>
    <dbReference type="NCBI Taxonomy" id="599730"/>
    <lineage>
        <taxon>Eukaryota</taxon>
        <taxon>Fungi</taxon>
        <taxon>Dikarya</taxon>
        <taxon>Ascomycota</taxon>
        <taxon>Saccharomycotina</taxon>
        <taxon>Saccharomycetes</taxon>
        <taxon>Phaffomycetales</taxon>
        <taxon>Wickerhamomycetaceae</taxon>
        <taxon>Wickerhamomyces</taxon>
    </lineage>
</organism>
<dbReference type="PANTHER" id="PTHR11229:SF8">
    <property type="entry name" value="LARGE RIBOSOMAL SUBUNIT PROTEIN UL3M"/>
    <property type="match status" value="1"/>
</dbReference>
<dbReference type="InterPro" id="IPR019926">
    <property type="entry name" value="Ribosomal_uL3_CS"/>
</dbReference>
<evidence type="ECO:0000256" key="2">
    <source>
        <dbReference type="ARBA" id="ARBA00006540"/>
    </source>
</evidence>